<feature type="region of interest" description="Disordered" evidence="2">
    <location>
        <begin position="975"/>
        <end position="995"/>
    </location>
</feature>
<dbReference type="PANTHER" id="PTHR15976">
    <property type="entry name" value="CONSTITUTIVE COACTIVATOR OF PEROXISOME PROLIFERATOR-ACTIVATED RECEPTOR GAMMA"/>
    <property type="match status" value="1"/>
</dbReference>
<dbReference type="Ensembl" id="ENSCCRT00015023359.1">
    <property type="protein sequence ID" value="ENSCCRP00015022529.1"/>
    <property type="gene ID" value="ENSCCRG00015009658.1"/>
</dbReference>
<dbReference type="AlphaFoldDB" id="A0A8C1TIU8"/>
<evidence type="ECO:0000256" key="1">
    <source>
        <dbReference type="ARBA" id="ARBA00009495"/>
    </source>
</evidence>
<comment type="similarity">
    <text evidence="1">Belongs to the constitutive coactivator of PPAR-gamma family.</text>
</comment>
<dbReference type="GO" id="GO:0005634">
    <property type="term" value="C:nucleus"/>
    <property type="evidence" value="ECO:0007669"/>
    <property type="project" value="TreeGrafter"/>
</dbReference>
<dbReference type="FunFam" id="3.40.50.1010:FF:000009">
    <property type="entry name" value="Constitutive coactivator of PPAR-gamma-like protein 1"/>
    <property type="match status" value="1"/>
</dbReference>
<dbReference type="Gene3D" id="3.40.50.1010">
    <property type="entry name" value="5'-nuclease"/>
    <property type="match status" value="1"/>
</dbReference>
<feature type="compositionally biased region" description="Polar residues" evidence="2">
    <location>
        <begin position="452"/>
        <end position="474"/>
    </location>
</feature>
<feature type="compositionally biased region" description="Polar residues" evidence="2">
    <location>
        <begin position="416"/>
        <end position="428"/>
    </location>
</feature>
<feature type="compositionally biased region" description="Low complexity" evidence="2">
    <location>
        <begin position="435"/>
        <end position="451"/>
    </location>
</feature>
<dbReference type="InterPro" id="IPR026784">
    <property type="entry name" value="Coact_PPARg"/>
</dbReference>
<dbReference type="SUPFAM" id="SSF88723">
    <property type="entry name" value="PIN domain-like"/>
    <property type="match status" value="1"/>
</dbReference>
<organism evidence="3 4">
    <name type="scientific">Cyprinus carpio</name>
    <name type="common">Common carp</name>
    <dbReference type="NCBI Taxonomy" id="7962"/>
    <lineage>
        <taxon>Eukaryota</taxon>
        <taxon>Metazoa</taxon>
        <taxon>Chordata</taxon>
        <taxon>Craniata</taxon>
        <taxon>Vertebrata</taxon>
        <taxon>Euteleostomi</taxon>
        <taxon>Actinopterygii</taxon>
        <taxon>Neopterygii</taxon>
        <taxon>Teleostei</taxon>
        <taxon>Ostariophysi</taxon>
        <taxon>Cypriniformes</taxon>
        <taxon>Cyprinidae</taxon>
        <taxon>Cyprininae</taxon>
        <taxon>Cyprinus</taxon>
    </lineage>
</organism>
<dbReference type="PANTHER" id="PTHR15976:SF14">
    <property type="entry name" value="CONSTITUTIVE COACTIVATOR OF PPAR-GAMMA-LIKE PROTEIN 1"/>
    <property type="match status" value="1"/>
</dbReference>
<feature type="region of interest" description="Disordered" evidence="2">
    <location>
        <begin position="415"/>
        <end position="476"/>
    </location>
</feature>
<evidence type="ECO:0000313" key="3">
    <source>
        <dbReference type="Ensembl" id="ENSCCRP00015022529.1"/>
    </source>
</evidence>
<evidence type="ECO:0000256" key="2">
    <source>
        <dbReference type="SAM" id="MobiDB-lite"/>
    </source>
</evidence>
<proteinExistence type="inferred from homology"/>
<name>A0A8C1TIU8_CYPCA</name>
<dbReference type="Proteomes" id="UP000694700">
    <property type="component" value="Unplaced"/>
</dbReference>
<evidence type="ECO:0000313" key="4">
    <source>
        <dbReference type="Proteomes" id="UP000694700"/>
    </source>
</evidence>
<accession>A0A8C1TIU8</accession>
<dbReference type="InterPro" id="IPR029060">
    <property type="entry name" value="PIN-like_dom_sf"/>
</dbReference>
<reference evidence="3" key="1">
    <citation type="submission" date="2025-08" db="UniProtKB">
        <authorList>
            <consortium name="Ensembl"/>
        </authorList>
    </citation>
    <scope>IDENTIFICATION</scope>
</reference>
<sequence length="1028" mass="114123">MGVQGFQEYIEKHCPNAVVPVELQKLARGSLVGGGRQRPPQTPLRLLVDAENCLHRLYGGFYTDWVSGGQWNHMLGYLAALAKACFNGNIELLVCFNGALEKGRLHEWVKRQVNERQTAQQIISHVQNKGTPPPKVWFLPPVCMAHCIRLALLRFHIGVVQTIEDHHQEVIALFKENGFHGLVAYDSDYALCNIPYYFSAHALKLSRNGKSLTTSQYLMHEVAKQLNLNPNRFVIFASLLGNHILPDEDLAAFHWSLLGPEHPLASLKVRAHQLVLPPCDVVIRAVADYVRNLQDVHDLEAIAKDIFKFFFYICMPTVRPNQMGLPAALQMLNIPGKPGVSTISPLWSILNDSRLPIRLTHTCFCSFSQHGYPGPPLAEPVHEADPSAKGLLEQNSYSNIPNDGKQHTPLYERLSPINSAHGSNSNHTDPAFFITSSTSSSSENEENTGSTAKLSSSHKFCSDPSVTSPVNQSLEGKGHVGVNAQIPSLLSMPTRNHMDITTPPLPVVAPEVLRVAEHRHKKGLMYPYIYHVLTKGEIKLSVTIEDEANKDLPSAVQLYRPVRQYVYGVLFSLAEAKKKAERLAMRRNHLPDYPTVIIKEWAAYKGKSPHTPELVEALPFREWTCPNLKKLWLGKAVEDKNRRMRAFLACMRSDTPAMLNPANVSTPLMVLCCVLRFMLQWPGVRILRRNELDAFLAQALSPKLYEPDQLQDLKIDNLDPRGVQLAALFMSGVDMALFANDVCGQPIPWEHCCPWMYFDGKLLQSKLIRASRNKAPLIDLCDGQTELVAKVEKMRQSILEGLNFSRPPQQFAFPPPPPHAMPFYPPNSTFYPPPPLPPLQGRGRGMPVGLQAIPSQGGKLEIAGTVVGQWAGSRRGRGRASFPIQLVSVGGPTRGHPRGVISTPVIRTFGRGTKYHTRGFKSQGTYQSKPAYVASTNEVIKDRKKLKLVTPHLPLEGSTAEENGLVEVKEADQLNGNEGESMATNQPESAFSNESKMCNTNPLLNALNEDGEGCRDEALGAAVLKTEE</sequence>
<protein>
    <submittedName>
        <fullName evidence="3">Family with sequence similarity 120A</fullName>
    </submittedName>
</protein>